<reference evidence="1" key="1">
    <citation type="submission" date="2021-03" db="EMBL/GenBank/DDBJ databases">
        <title>Draft genome sequence of rust myrtle Austropuccinia psidii MF-1, a brazilian biotype.</title>
        <authorList>
            <person name="Quecine M.C."/>
            <person name="Pachon D.M.R."/>
            <person name="Bonatelli M.L."/>
            <person name="Correr F.H."/>
            <person name="Franceschini L.M."/>
            <person name="Leite T.F."/>
            <person name="Margarido G.R.A."/>
            <person name="Almeida C.A."/>
            <person name="Ferrarezi J.A."/>
            <person name="Labate C.A."/>
        </authorList>
    </citation>
    <scope>NUCLEOTIDE SEQUENCE</scope>
    <source>
        <strain evidence="1">MF-1</strain>
    </source>
</reference>
<keyword evidence="2" id="KW-1185">Reference proteome</keyword>
<evidence type="ECO:0000313" key="2">
    <source>
        <dbReference type="Proteomes" id="UP000765509"/>
    </source>
</evidence>
<protein>
    <submittedName>
        <fullName evidence="1">Uncharacterized protein</fullName>
    </submittedName>
</protein>
<dbReference type="AlphaFoldDB" id="A0A9Q3EYF1"/>
<accession>A0A9Q3EYF1</accession>
<comment type="caution">
    <text evidence="1">The sequence shown here is derived from an EMBL/GenBank/DDBJ whole genome shotgun (WGS) entry which is preliminary data.</text>
</comment>
<dbReference type="EMBL" id="AVOT02035025">
    <property type="protein sequence ID" value="MBW0529294.1"/>
    <property type="molecule type" value="Genomic_DNA"/>
</dbReference>
<proteinExistence type="predicted"/>
<sequence>MGNNTQTENISQRTCHKEEFPLGNNSNLFQHCSQSDILGFQLNCHNRYDTTISVLNSKLTHSALLFQEPWINPHTWKPPLHQNWHRITPSANPRNKDERPSTCTYINKQIAAPQF</sequence>
<dbReference type="Proteomes" id="UP000765509">
    <property type="component" value="Unassembled WGS sequence"/>
</dbReference>
<evidence type="ECO:0000313" key="1">
    <source>
        <dbReference type="EMBL" id="MBW0529294.1"/>
    </source>
</evidence>
<gene>
    <name evidence="1" type="ORF">O181_069009</name>
</gene>
<name>A0A9Q3EYF1_9BASI</name>
<organism evidence="1 2">
    <name type="scientific">Austropuccinia psidii MF-1</name>
    <dbReference type="NCBI Taxonomy" id="1389203"/>
    <lineage>
        <taxon>Eukaryota</taxon>
        <taxon>Fungi</taxon>
        <taxon>Dikarya</taxon>
        <taxon>Basidiomycota</taxon>
        <taxon>Pucciniomycotina</taxon>
        <taxon>Pucciniomycetes</taxon>
        <taxon>Pucciniales</taxon>
        <taxon>Sphaerophragmiaceae</taxon>
        <taxon>Austropuccinia</taxon>
    </lineage>
</organism>